<gene>
    <name evidence="3" type="ORF">FB466_0416</name>
</gene>
<feature type="compositionally biased region" description="Low complexity" evidence="1">
    <location>
        <begin position="260"/>
        <end position="269"/>
    </location>
</feature>
<accession>A0A543I560</accession>
<keyword evidence="4" id="KW-1185">Reference proteome</keyword>
<keyword evidence="2" id="KW-1133">Transmembrane helix</keyword>
<dbReference type="Pfam" id="PF16316">
    <property type="entry name" value="DUF4956"/>
    <property type="match status" value="1"/>
</dbReference>
<feature type="transmembrane region" description="Helical" evidence="2">
    <location>
        <begin position="6"/>
        <end position="23"/>
    </location>
</feature>
<feature type="compositionally biased region" description="Pro residues" evidence="1">
    <location>
        <begin position="287"/>
        <end position="298"/>
    </location>
</feature>
<comment type="caution">
    <text evidence="3">The sequence shown here is derived from an EMBL/GenBank/DDBJ whole genome shotgun (WGS) entry which is preliminary data.</text>
</comment>
<dbReference type="RefSeq" id="WP_211344740.1">
    <property type="nucleotide sequence ID" value="NZ_BAAAYS010000001.1"/>
</dbReference>
<dbReference type="AlphaFoldDB" id="A0A543I560"/>
<keyword evidence="2" id="KW-0472">Membrane</keyword>
<sequence>MPNLWIILFDLVAILVLIFGIYFRRYRRRDMLLAYVGLNLGIMGVTMVFTSSSVGAGLGLGLFGVLSIIRLRSSELAQEEVAYYFASLALGLVAGLQPEPLWVTPVFSSVFILVIGVIDSDLLHARYRRQVITLDSVYPNEVELKYRLEQMLGGSVRRVIVQAIDLVRDQQVVDVRYVVPKQAELERLDAARRASERRIEAERLEALRLTELSSQEEPTFPDDSLPAIGPLSLPVRPAEAAAVADIEAYTEATAPRETHVAVATASSATPVREHAPTTTPTSVQQAPTPPPPAFPAPPATAAEPLMSAGTPEPTATESLHTESAPVESAPVESAPVEPVPVEPTPTEPAPAQPPTGEHAPQPSSAAAPIYDAAAAAQAHALAQAEYEIALAAYNRAAAAQQLIAQSHPVTQGNPE</sequence>
<dbReference type="InterPro" id="IPR032531">
    <property type="entry name" value="DUF4956"/>
</dbReference>
<dbReference type="EMBL" id="VFPN01000001">
    <property type="protein sequence ID" value="TQM65610.1"/>
    <property type="molecule type" value="Genomic_DNA"/>
</dbReference>
<feature type="compositionally biased region" description="Low complexity" evidence="1">
    <location>
        <begin position="276"/>
        <end position="286"/>
    </location>
</feature>
<evidence type="ECO:0000256" key="2">
    <source>
        <dbReference type="SAM" id="Phobius"/>
    </source>
</evidence>
<evidence type="ECO:0000313" key="3">
    <source>
        <dbReference type="EMBL" id="TQM65610.1"/>
    </source>
</evidence>
<feature type="compositionally biased region" description="Low complexity" evidence="1">
    <location>
        <begin position="322"/>
        <end position="336"/>
    </location>
</feature>
<evidence type="ECO:0000313" key="4">
    <source>
        <dbReference type="Proteomes" id="UP000318331"/>
    </source>
</evidence>
<reference evidence="3 4" key="1">
    <citation type="submission" date="2019-06" db="EMBL/GenBank/DDBJ databases">
        <title>Sequencing the genomes of 1000 actinobacteria strains.</title>
        <authorList>
            <person name="Klenk H.-P."/>
        </authorList>
    </citation>
    <scope>NUCLEOTIDE SEQUENCE [LARGE SCALE GENOMIC DNA]</scope>
    <source>
        <strain evidence="3 4">DSM 18031</strain>
    </source>
</reference>
<keyword evidence="2" id="KW-0812">Transmembrane</keyword>
<protein>
    <submittedName>
        <fullName evidence="3">Uncharacterized protein DUF4956</fullName>
    </submittedName>
</protein>
<feature type="region of interest" description="Disordered" evidence="1">
    <location>
        <begin position="257"/>
        <end position="367"/>
    </location>
</feature>
<organism evidence="3 4">
    <name type="scientific">Klugiella xanthotipulae</name>
    <dbReference type="NCBI Taxonomy" id="244735"/>
    <lineage>
        <taxon>Bacteria</taxon>
        <taxon>Bacillati</taxon>
        <taxon>Actinomycetota</taxon>
        <taxon>Actinomycetes</taxon>
        <taxon>Micrococcales</taxon>
        <taxon>Microbacteriaceae</taxon>
        <taxon>Klugiella</taxon>
    </lineage>
</organism>
<evidence type="ECO:0000256" key="1">
    <source>
        <dbReference type="SAM" id="MobiDB-lite"/>
    </source>
</evidence>
<feature type="compositionally biased region" description="Pro residues" evidence="1">
    <location>
        <begin position="337"/>
        <end position="353"/>
    </location>
</feature>
<name>A0A543I560_9MICO</name>
<proteinExistence type="predicted"/>
<feature type="transmembrane region" description="Helical" evidence="2">
    <location>
        <begin position="32"/>
        <end position="49"/>
    </location>
</feature>
<dbReference type="Proteomes" id="UP000318331">
    <property type="component" value="Unassembled WGS sequence"/>
</dbReference>